<comment type="caution">
    <text evidence="1">The sequence shown here is derived from an EMBL/GenBank/DDBJ whole genome shotgun (WGS) entry which is preliminary data.</text>
</comment>
<dbReference type="RefSeq" id="WP_195909658.1">
    <property type="nucleotide sequence ID" value="NZ_PCDP01000076.1"/>
</dbReference>
<name>A0A2W4C2J6_9HYPH</name>
<evidence type="ECO:0000313" key="1">
    <source>
        <dbReference type="EMBL" id="PZM08039.1"/>
    </source>
</evidence>
<reference evidence="1 2" key="1">
    <citation type="journal article" date="2018" name="Sci. Rep.">
        <title>Rhizobium tumorigenes sp. nov., a novel plant tumorigenic bacterium isolated from cane gall tumors on thornless blackberry.</title>
        <authorList>
            <person name="Kuzmanovi N."/>
            <person name="Smalla K."/>
            <person name="Gronow S."/>
            <person name="PuBawska J."/>
        </authorList>
    </citation>
    <scope>NUCLEOTIDE SEQUENCE [LARGE SCALE GENOMIC DNA]</scope>
    <source>
        <strain evidence="1 2">CCBAU 85046</strain>
    </source>
</reference>
<keyword evidence="2" id="KW-1185">Reference proteome</keyword>
<dbReference type="Proteomes" id="UP000248925">
    <property type="component" value="Unassembled WGS sequence"/>
</dbReference>
<dbReference type="Gene3D" id="2.60.120.10">
    <property type="entry name" value="Jelly Rolls"/>
    <property type="match status" value="1"/>
</dbReference>
<gene>
    <name evidence="1" type="ORF">CPY51_30280</name>
</gene>
<proteinExistence type="predicted"/>
<dbReference type="InterPro" id="IPR014710">
    <property type="entry name" value="RmlC-like_jellyroll"/>
</dbReference>
<dbReference type="AlphaFoldDB" id="A0A2W4C2J6"/>
<organism evidence="1 2">
    <name type="scientific">Rhizobium tubonense</name>
    <dbReference type="NCBI Taxonomy" id="484088"/>
    <lineage>
        <taxon>Bacteria</taxon>
        <taxon>Pseudomonadati</taxon>
        <taxon>Pseudomonadota</taxon>
        <taxon>Alphaproteobacteria</taxon>
        <taxon>Hyphomicrobiales</taxon>
        <taxon>Rhizobiaceae</taxon>
        <taxon>Rhizobium/Agrobacterium group</taxon>
        <taxon>Rhizobium</taxon>
    </lineage>
</organism>
<dbReference type="InterPro" id="IPR011051">
    <property type="entry name" value="RmlC_Cupin_sf"/>
</dbReference>
<protein>
    <submittedName>
        <fullName evidence="1">Uncharacterized protein</fullName>
    </submittedName>
</protein>
<dbReference type="EMBL" id="PCDP01000076">
    <property type="protein sequence ID" value="PZM08039.1"/>
    <property type="molecule type" value="Genomic_DNA"/>
</dbReference>
<dbReference type="SUPFAM" id="SSF51182">
    <property type="entry name" value="RmlC-like cupins"/>
    <property type="match status" value="1"/>
</dbReference>
<sequence length="230" mass="25426">MVNSRTAPVASLGIDHSGLEITRGLEQDADLRRLRHLGFRRVTLPGGTEHHSIGPSYLHQLGYCAQGSVVFTVYRDFHQRQHFDLKAGDLFFLPAGSQFVFENIFSEQTTILFCSARDNFDILDENRYVTLVASPDRPDTGLLLQARSLQACGPTGPSPDIEDGDESHIVLFFDPPGAEIREVGTIAGLFSHTVVAREFGLSEIELPLLEFSLHDALVIAPIDREVPLQS</sequence>
<evidence type="ECO:0000313" key="2">
    <source>
        <dbReference type="Proteomes" id="UP000248925"/>
    </source>
</evidence>
<accession>A0A2W4C2J6</accession>